<dbReference type="Proteomes" id="UP000197468">
    <property type="component" value="Unassembled WGS sequence"/>
</dbReference>
<sequence>MWPNQPFVPHSTSAPADHVNATLSSAASYVADEALAPHPLVATLARHRHQMLREAARLHVRSSPHAAFWVGETGAQSEASWVDRLVRAALLRLDDTTLTAEERAANNEIDPPSGLDMQTSKFAKRTAKHLTPATVLRDFVRQCLRDIDIPNSSGGAPSLNECRLRVVGLERRLNLRIPEACVLRFSENRSQAWVHHDPTLLAKHMWNTVLEQRRSPTPPTRLSLRLAGDEGPNNRLCIDAQGACIAVGAGTRSFERPVGIHDLAAIDRADVSTATRLTAQERDLIASTVIDAAESAQLHALPPGWILSRDTAARLLQRLGDDDAVAWINRHLPGATPAVQRHMADAAVDAWRHGLVVRALPAIGHGTAIAALTPRTSSFLDARCLNWAVLSDNPTRVSTLMKALLDGIGKGLDAEEVVRIFRPNPQNLPLHKAHGPRKDAVVRAYLDAVERAALDERLLPGQIEVLLGGARPPDQSVGLVGTSRSYDPLARELISRFQALRRSELIDSAAMRRILHGTEARHSTTFTLSTVSKGNASELDAWLTEILRMHRTGLLTREDAAALISDRGRGGVNLWGAALPSYKPTSDQLGGRMQSTLIRFFEQAIDQQLLPPSALRDGLLSRVPDNGRYWLAAWAGIDTTPQSAAGASLLFDEVVRLRASGRLSEPDVCTVLEAMLDTPRPATRGLQLRTTWSPVMSAVQQLERFWTLSNRLLMDGQVRLESIAALLLPDETGAPAESIWAGAIASPASDNPHSTILHRAELRGIITAEQRRRASDLAQMLARAAWPIHRGRIAPGR</sequence>
<protein>
    <submittedName>
        <fullName evidence="1">Uncharacterized protein</fullName>
    </submittedName>
</protein>
<organism evidence="1 2">
    <name type="scientific">Roseateles aquatilis</name>
    <dbReference type="NCBI Taxonomy" id="431061"/>
    <lineage>
        <taxon>Bacteria</taxon>
        <taxon>Pseudomonadati</taxon>
        <taxon>Pseudomonadota</taxon>
        <taxon>Betaproteobacteria</taxon>
        <taxon>Burkholderiales</taxon>
        <taxon>Sphaerotilaceae</taxon>
        <taxon>Roseateles</taxon>
    </lineage>
</organism>
<evidence type="ECO:0000313" key="2">
    <source>
        <dbReference type="Proteomes" id="UP000197468"/>
    </source>
</evidence>
<name>A0A246JDQ0_9BURK</name>
<keyword evidence="2" id="KW-1185">Reference proteome</keyword>
<gene>
    <name evidence="1" type="ORF">CDN99_11155</name>
</gene>
<proteinExistence type="predicted"/>
<dbReference type="AlphaFoldDB" id="A0A246JDQ0"/>
<reference evidence="1 2" key="1">
    <citation type="journal article" date="2008" name="Int. J. Syst. Evol. Microbiol.">
        <title>Description of Roseateles aquatilis sp. nov. and Roseateles terrae sp. nov., in the class Betaproteobacteria, and emended description of the genus Roseateles.</title>
        <authorList>
            <person name="Gomila M."/>
            <person name="Bowien B."/>
            <person name="Falsen E."/>
            <person name="Moore E.R."/>
            <person name="Lalucat J."/>
        </authorList>
    </citation>
    <scope>NUCLEOTIDE SEQUENCE [LARGE SCALE GENOMIC DNA]</scope>
    <source>
        <strain evidence="1 2">CCUG 48205</strain>
    </source>
</reference>
<accession>A0A246JDQ0</accession>
<dbReference type="EMBL" id="NIOF01000004">
    <property type="protein sequence ID" value="OWQ90729.1"/>
    <property type="molecule type" value="Genomic_DNA"/>
</dbReference>
<comment type="caution">
    <text evidence="1">The sequence shown here is derived from an EMBL/GenBank/DDBJ whole genome shotgun (WGS) entry which is preliminary data.</text>
</comment>
<evidence type="ECO:0000313" key="1">
    <source>
        <dbReference type="EMBL" id="OWQ90729.1"/>
    </source>
</evidence>
<dbReference type="RefSeq" id="WP_088384936.1">
    <property type="nucleotide sequence ID" value="NZ_NIOF01000004.1"/>
</dbReference>